<dbReference type="SUPFAM" id="SSF53187">
    <property type="entry name" value="Zn-dependent exopeptidases"/>
    <property type="match status" value="1"/>
</dbReference>
<evidence type="ECO:0000313" key="2">
    <source>
        <dbReference type="Proteomes" id="UP000474630"/>
    </source>
</evidence>
<dbReference type="AlphaFoldDB" id="A0A6C0RAJ8"/>
<dbReference type="EMBL" id="CP048409">
    <property type="protein sequence ID" value="QIA06473.1"/>
    <property type="molecule type" value="Genomic_DNA"/>
</dbReference>
<dbReference type="InterPro" id="IPR007709">
    <property type="entry name" value="N-FG_amidohydro"/>
</dbReference>
<proteinExistence type="predicted"/>
<reference evidence="1 2" key="1">
    <citation type="submission" date="2020-02" db="EMBL/GenBank/DDBJ databases">
        <title>Genome sequencing for Draconibacterium sp. strain M1.</title>
        <authorList>
            <person name="Park S.-J."/>
        </authorList>
    </citation>
    <scope>NUCLEOTIDE SEQUENCE [LARGE SCALE GENOMIC DNA]</scope>
    <source>
        <strain evidence="1 2">M1</strain>
    </source>
</reference>
<dbReference type="GO" id="GO:0016787">
    <property type="term" value="F:hydrolase activity"/>
    <property type="evidence" value="ECO:0007669"/>
    <property type="project" value="UniProtKB-KW"/>
</dbReference>
<evidence type="ECO:0000313" key="1">
    <source>
        <dbReference type="EMBL" id="QIA06473.1"/>
    </source>
</evidence>
<organism evidence="1 2">
    <name type="scientific">Draconibacterium halophilum</name>
    <dbReference type="NCBI Taxonomy" id="2706887"/>
    <lineage>
        <taxon>Bacteria</taxon>
        <taxon>Pseudomonadati</taxon>
        <taxon>Bacteroidota</taxon>
        <taxon>Bacteroidia</taxon>
        <taxon>Marinilabiliales</taxon>
        <taxon>Prolixibacteraceae</taxon>
        <taxon>Draconibacterium</taxon>
    </lineage>
</organism>
<keyword evidence="2" id="KW-1185">Reference proteome</keyword>
<dbReference type="Proteomes" id="UP000474630">
    <property type="component" value="Chromosome"/>
</dbReference>
<dbReference type="Gene3D" id="3.40.630.40">
    <property type="entry name" value="Zn-dependent exopeptidases"/>
    <property type="match status" value="1"/>
</dbReference>
<gene>
    <name evidence="1" type="ORF">G0Q07_01430</name>
</gene>
<sequence length="71" mass="8376">MKQLILHIPHASTQIPDYTGFLLSSEALQEEILKLTDWYTDELFANKRDEAIIAPFSRVFCDVERFYRRLA</sequence>
<dbReference type="KEGG" id="drc:G0Q07_01430"/>
<name>A0A6C0RAJ8_9BACT</name>
<protein>
    <submittedName>
        <fullName evidence="1">N-formylglutamate amidohydrolase</fullName>
    </submittedName>
</protein>
<accession>A0A6C0RAJ8</accession>
<dbReference type="RefSeq" id="WP_163344405.1">
    <property type="nucleotide sequence ID" value="NZ_CP048409.1"/>
</dbReference>
<keyword evidence="1" id="KW-0378">Hydrolase</keyword>
<dbReference type="Pfam" id="PF05013">
    <property type="entry name" value="FGase"/>
    <property type="match status" value="1"/>
</dbReference>